<dbReference type="Proteomes" id="UP000324222">
    <property type="component" value="Unassembled WGS sequence"/>
</dbReference>
<evidence type="ECO:0000256" key="1">
    <source>
        <dbReference type="SAM" id="MobiDB-lite"/>
    </source>
</evidence>
<sequence length="61" mass="7286">MQSQEKQAKISRRLTQKHSSDSWQKNILPRHTRASGKPWVEEEEEEKEKLARILKPLTEFL</sequence>
<feature type="region of interest" description="Disordered" evidence="1">
    <location>
        <begin position="1"/>
        <end position="45"/>
    </location>
</feature>
<evidence type="ECO:0000313" key="3">
    <source>
        <dbReference type="Proteomes" id="UP000324222"/>
    </source>
</evidence>
<accession>A0A5B7J7F3</accession>
<gene>
    <name evidence="2" type="ORF">E2C01_087730</name>
</gene>
<proteinExistence type="predicted"/>
<dbReference type="EMBL" id="VSRR010091998">
    <property type="protein sequence ID" value="MPC92630.1"/>
    <property type="molecule type" value="Genomic_DNA"/>
</dbReference>
<organism evidence="2 3">
    <name type="scientific">Portunus trituberculatus</name>
    <name type="common">Swimming crab</name>
    <name type="synonym">Neptunus trituberculatus</name>
    <dbReference type="NCBI Taxonomy" id="210409"/>
    <lineage>
        <taxon>Eukaryota</taxon>
        <taxon>Metazoa</taxon>
        <taxon>Ecdysozoa</taxon>
        <taxon>Arthropoda</taxon>
        <taxon>Crustacea</taxon>
        <taxon>Multicrustacea</taxon>
        <taxon>Malacostraca</taxon>
        <taxon>Eumalacostraca</taxon>
        <taxon>Eucarida</taxon>
        <taxon>Decapoda</taxon>
        <taxon>Pleocyemata</taxon>
        <taxon>Brachyura</taxon>
        <taxon>Eubrachyura</taxon>
        <taxon>Portunoidea</taxon>
        <taxon>Portunidae</taxon>
        <taxon>Portuninae</taxon>
        <taxon>Portunus</taxon>
    </lineage>
</organism>
<comment type="caution">
    <text evidence="2">The sequence shown here is derived from an EMBL/GenBank/DDBJ whole genome shotgun (WGS) entry which is preliminary data.</text>
</comment>
<keyword evidence="3" id="KW-1185">Reference proteome</keyword>
<reference evidence="2 3" key="1">
    <citation type="submission" date="2019-05" db="EMBL/GenBank/DDBJ databases">
        <title>Another draft genome of Portunus trituberculatus and its Hox gene families provides insights of decapod evolution.</title>
        <authorList>
            <person name="Jeong J.-H."/>
            <person name="Song I."/>
            <person name="Kim S."/>
            <person name="Choi T."/>
            <person name="Kim D."/>
            <person name="Ryu S."/>
            <person name="Kim W."/>
        </authorList>
    </citation>
    <scope>NUCLEOTIDE SEQUENCE [LARGE SCALE GENOMIC DNA]</scope>
    <source>
        <tissue evidence="2">Muscle</tissue>
    </source>
</reference>
<evidence type="ECO:0000313" key="2">
    <source>
        <dbReference type="EMBL" id="MPC92630.1"/>
    </source>
</evidence>
<name>A0A5B7J7F3_PORTR</name>
<protein>
    <submittedName>
        <fullName evidence="2">Uncharacterized protein</fullName>
    </submittedName>
</protein>
<dbReference type="AlphaFoldDB" id="A0A5B7J7F3"/>